<name>A0A5B8M7W3_9MICO</name>
<evidence type="ECO:0000313" key="2">
    <source>
        <dbReference type="EMBL" id="QDZ16104.1"/>
    </source>
</evidence>
<dbReference type="RefSeq" id="WP_146322108.1">
    <property type="nucleotide sequence ID" value="NZ_CP042305.1"/>
</dbReference>
<protein>
    <submittedName>
        <fullName evidence="2">Uncharacterized protein</fullName>
    </submittedName>
</protein>
<dbReference type="Proteomes" id="UP000320216">
    <property type="component" value="Chromosome"/>
</dbReference>
<dbReference type="AlphaFoldDB" id="A0A5B8M7W3"/>
<proteinExistence type="predicted"/>
<organism evidence="2 3">
    <name type="scientific">Humibacter ginsenosidimutans</name>
    <dbReference type="NCBI Taxonomy" id="2599293"/>
    <lineage>
        <taxon>Bacteria</taxon>
        <taxon>Bacillati</taxon>
        <taxon>Actinomycetota</taxon>
        <taxon>Actinomycetes</taxon>
        <taxon>Micrococcales</taxon>
        <taxon>Microbacteriaceae</taxon>
        <taxon>Humibacter</taxon>
    </lineage>
</organism>
<keyword evidence="3" id="KW-1185">Reference proteome</keyword>
<evidence type="ECO:0000256" key="1">
    <source>
        <dbReference type="SAM" id="MobiDB-lite"/>
    </source>
</evidence>
<reference evidence="2 3" key="1">
    <citation type="submission" date="2019-07" db="EMBL/GenBank/DDBJ databases">
        <title>Full genome sequence of Humibacter sp. WJ7-1.</title>
        <authorList>
            <person name="Im W.-T."/>
        </authorList>
    </citation>
    <scope>NUCLEOTIDE SEQUENCE [LARGE SCALE GENOMIC DNA]</scope>
    <source>
        <strain evidence="2 3">WJ7-1</strain>
    </source>
</reference>
<feature type="region of interest" description="Disordered" evidence="1">
    <location>
        <begin position="41"/>
        <end position="67"/>
    </location>
</feature>
<dbReference type="KEGG" id="huw:FPZ11_16230"/>
<dbReference type="OrthoDB" id="4978768at2"/>
<accession>A0A5B8M7W3</accession>
<evidence type="ECO:0000313" key="3">
    <source>
        <dbReference type="Proteomes" id="UP000320216"/>
    </source>
</evidence>
<dbReference type="EMBL" id="CP042305">
    <property type="protein sequence ID" value="QDZ16104.1"/>
    <property type="molecule type" value="Genomic_DNA"/>
</dbReference>
<gene>
    <name evidence="2" type="ORF">FPZ11_16230</name>
</gene>
<sequence>MSITHTTDIVTVWLGSNGAPQRMFWAGHRYRVTDTPTRLGPEPDLLLSPAITHPPRPSTGWRFQGTSDDGDSRVFDVRRRDAGDGWELLRVID</sequence>